<dbReference type="EMBL" id="AKGD01000002">
    <property type="protein sequence ID" value="EIT69209.1"/>
    <property type="molecule type" value="Genomic_DNA"/>
</dbReference>
<comment type="similarity">
    <text evidence="1">Belongs to the bacterial secretin family.</text>
</comment>
<keyword evidence="2" id="KW-0732">Signal</keyword>
<dbReference type="Pfam" id="PF13629">
    <property type="entry name" value="T2SS-T3SS_pil_N"/>
    <property type="match status" value="1"/>
</dbReference>
<dbReference type="RefSeq" id="WP_007185732.1">
    <property type="nucleotide sequence ID" value="NZ_AKGD01000002.1"/>
</dbReference>
<name>I7ZBF3_9GAMM</name>
<dbReference type="PRINTS" id="PR00811">
    <property type="entry name" value="BCTERIALGSPD"/>
</dbReference>
<gene>
    <name evidence="5" type="ORF">WQQ_27910</name>
</gene>
<dbReference type="Pfam" id="PF00263">
    <property type="entry name" value="Secretin"/>
    <property type="match status" value="1"/>
</dbReference>
<dbReference type="GO" id="GO:0009306">
    <property type="term" value="P:protein secretion"/>
    <property type="evidence" value="ECO:0007669"/>
    <property type="project" value="InterPro"/>
</dbReference>
<dbReference type="InterPro" id="IPR001775">
    <property type="entry name" value="GspD/PilQ"/>
</dbReference>
<feature type="domain" description="Type II/III secretion system secretin-like" evidence="3">
    <location>
        <begin position="262"/>
        <end position="426"/>
    </location>
</feature>
<sequence>MKLGYGWARFARGAALGSMLGAVLVLGTQGAQAADIPLQRVVQVEAGTHTLVRESAVIKRVAVGDPAIADVNVINGREVLVSGKKLGITSLMVWTGPNPIEYRIRVGAIKDPVQPATTDPELREAVVEKGYSLQGKLPNLTAHRRAQIAAANGKDQAPDTSVVDLDTQVLTQIKIAEVNRTVAQRYGFNFFKNVGNTTGGIAGPGGLTGVQGGSVSGGGGFNSPSPAPYQLNSGSGFVPLQDAFSLVFGSAADGLLGVLSVLEGKGMARVLAEPSLTAMSGQTASFLAGGEFPIPVAQGGGNTSGAITITYKEFGVRVNLTPTVLSRDRIALKVAPEVSDLDFTAAIQLNGVAVPALSVRRTDTTVELGDGESFVISGLVSSNLVQNVDKVPWLGDVPILGAFFKSASTDRTNRELVMIVTPHLVRPLARAAKLPSLPGQAYDSTTPDYGRLVFEEKGDFKPADYGFGR</sequence>
<evidence type="ECO:0000259" key="4">
    <source>
        <dbReference type="Pfam" id="PF13629"/>
    </source>
</evidence>
<dbReference type="PANTHER" id="PTHR30332">
    <property type="entry name" value="PROBABLE GENERAL SECRETION PATHWAY PROTEIN D"/>
    <property type="match status" value="1"/>
</dbReference>
<accession>I7ZBF3</accession>
<comment type="caution">
    <text evidence="5">The sequence shown here is derived from an EMBL/GenBank/DDBJ whole genome shotgun (WGS) entry which is preliminary data.</text>
</comment>
<organism evidence="5 6">
    <name type="scientific">Hydrocarboniphaga effusa AP103</name>
    <dbReference type="NCBI Taxonomy" id="1172194"/>
    <lineage>
        <taxon>Bacteria</taxon>
        <taxon>Pseudomonadati</taxon>
        <taxon>Pseudomonadota</taxon>
        <taxon>Gammaproteobacteria</taxon>
        <taxon>Nevskiales</taxon>
        <taxon>Nevskiaceae</taxon>
        <taxon>Hydrocarboniphaga</taxon>
    </lineage>
</organism>
<dbReference type="OrthoDB" id="9775455at2"/>
<dbReference type="InterPro" id="IPR032789">
    <property type="entry name" value="T2SS-T3SS_pil_N"/>
</dbReference>
<proteinExistence type="inferred from homology"/>
<reference evidence="5 6" key="1">
    <citation type="journal article" date="2012" name="J. Bacteriol.">
        <title>Genome Sequence of n-Alkane-Degrading Hydrocarboniphaga effusa Strain AP103T (ATCC BAA-332T).</title>
        <authorList>
            <person name="Chang H.K."/>
            <person name="Zylstra G.J."/>
            <person name="Chae J.C."/>
        </authorList>
    </citation>
    <scope>NUCLEOTIDE SEQUENCE [LARGE SCALE GENOMIC DNA]</scope>
    <source>
        <strain evidence="5 6">AP103</strain>
    </source>
</reference>
<dbReference type="PANTHER" id="PTHR30332:SF17">
    <property type="entry name" value="TYPE IV PILIATION SYSTEM PROTEIN DR_0774-RELATED"/>
    <property type="match status" value="1"/>
</dbReference>
<evidence type="ECO:0000313" key="6">
    <source>
        <dbReference type="Proteomes" id="UP000003704"/>
    </source>
</evidence>
<dbReference type="AlphaFoldDB" id="I7ZBF3"/>
<keyword evidence="6" id="KW-1185">Reference proteome</keyword>
<dbReference type="InterPro" id="IPR050810">
    <property type="entry name" value="Bact_Secretion_Sys_Channel"/>
</dbReference>
<dbReference type="PATRIC" id="fig|1172194.4.peg.2701"/>
<dbReference type="InterPro" id="IPR004846">
    <property type="entry name" value="T2SS/T3SS_dom"/>
</dbReference>
<protein>
    <recommendedName>
        <fullName evidence="7">Pilus formation protein N-terminal domain-containing protein</fullName>
    </recommendedName>
</protein>
<evidence type="ECO:0000259" key="3">
    <source>
        <dbReference type="Pfam" id="PF00263"/>
    </source>
</evidence>
<evidence type="ECO:0000313" key="5">
    <source>
        <dbReference type="EMBL" id="EIT69209.1"/>
    </source>
</evidence>
<evidence type="ECO:0000256" key="1">
    <source>
        <dbReference type="RuleBase" id="RU004003"/>
    </source>
</evidence>
<dbReference type="GO" id="GO:0015627">
    <property type="term" value="C:type II protein secretion system complex"/>
    <property type="evidence" value="ECO:0007669"/>
    <property type="project" value="TreeGrafter"/>
</dbReference>
<feature type="domain" description="Pilus formation protein N-terminal" evidence="4">
    <location>
        <begin position="40"/>
        <end position="95"/>
    </location>
</feature>
<evidence type="ECO:0008006" key="7">
    <source>
        <dbReference type="Google" id="ProtNLM"/>
    </source>
</evidence>
<evidence type="ECO:0000256" key="2">
    <source>
        <dbReference type="SAM" id="SignalP"/>
    </source>
</evidence>
<feature type="signal peptide" evidence="2">
    <location>
        <begin position="1"/>
        <end position="33"/>
    </location>
</feature>
<dbReference type="Proteomes" id="UP000003704">
    <property type="component" value="Unassembled WGS sequence"/>
</dbReference>
<feature type="chain" id="PRO_5003712905" description="Pilus formation protein N-terminal domain-containing protein" evidence="2">
    <location>
        <begin position="34"/>
        <end position="469"/>
    </location>
</feature>
<dbReference type="STRING" id="1172194.WQQ_27910"/>